<dbReference type="InterPro" id="IPR000550">
    <property type="entry name" value="Hppk"/>
</dbReference>
<feature type="domain" description="Pterin-binding" evidence="14">
    <location>
        <begin position="174"/>
        <end position="432"/>
    </location>
</feature>
<dbReference type="Gene3D" id="3.20.20.20">
    <property type="entry name" value="Dihydropteroate synthase-like"/>
    <property type="match status" value="1"/>
</dbReference>
<keyword evidence="10" id="KW-0067">ATP-binding</keyword>
<accession>A0ABZ0UQ31</accession>
<evidence type="ECO:0000256" key="3">
    <source>
        <dbReference type="ARBA" id="ARBA00004763"/>
    </source>
</evidence>
<dbReference type="RefSeq" id="WP_323738253.1">
    <property type="nucleotide sequence ID" value="NZ_CP112932.1"/>
</dbReference>
<dbReference type="SUPFAM" id="SSF51717">
    <property type="entry name" value="Dihydropteroate synthetase-like"/>
    <property type="match status" value="1"/>
</dbReference>
<keyword evidence="12" id="KW-0289">Folate biosynthesis</keyword>
<dbReference type="PROSITE" id="PS00793">
    <property type="entry name" value="DHPS_2"/>
    <property type="match status" value="1"/>
</dbReference>
<evidence type="ECO:0000313" key="15">
    <source>
        <dbReference type="EMBL" id="WPY00155.1"/>
    </source>
</evidence>
<evidence type="ECO:0000256" key="1">
    <source>
        <dbReference type="ARBA" id="ARBA00000012"/>
    </source>
</evidence>
<dbReference type="CDD" id="cd00483">
    <property type="entry name" value="HPPK"/>
    <property type="match status" value="1"/>
</dbReference>
<dbReference type="NCBIfam" id="TIGR01498">
    <property type="entry name" value="folK"/>
    <property type="match status" value="1"/>
</dbReference>
<evidence type="ECO:0000256" key="2">
    <source>
        <dbReference type="ARBA" id="ARBA00001946"/>
    </source>
</evidence>
<evidence type="ECO:0000256" key="12">
    <source>
        <dbReference type="ARBA" id="ARBA00022909"/>
    </source>
</evidence>
<evidence type="ECO:0000256" key="9">
    <source>
        <dbReference type="ARBA" id="ARBA00022777"/>
    </source>
</evidence>
<evidence type="ECO:0000256" key="8">
    <source>
        <dbReference type="ARBA" id="ARBA00022741"/>
    </source>
</evidence>
<comment type="cofactor">
    <cofactor evidence="2">
        <name>Mg(2+)</name>
        <dbReference type="ChEBI" id="CHEBI:18420"/>
    </cofactor>
</comment>
<dbReference type="Gene3D" id="3.30.70.560">
    <property type="entry name" value="7,8-Dihydro-6-hydroxymethylpterin-pyrophosphokinase HPPK"/>
    <property type="match status" value="1"/>
</dbReference>
<dbReference type="Pfam" id="PF01288">
    <property type="entry name" value="HPPK"/>
    <property type="match status" value="1"/>
</dbReference>
<dbReference type="EMBL" id="CP112932">
    <property type="protein sequence ID" value="WPY00155.1"/>
    <property type="molecule type" value="Genomic_DNA"/>
</dbReference>
<dbReference type="InterPro" id="IPR035907">
    <property type="entry name" value="Hppk_sf"/>
</dbReference>
<keyword evidence="6" id="KW-0808">Transferase</keyword>
<evidence type="ECO:0000256" key="4">
    <source>
        <dbReference type="ARBA" id="ARBA00005051"/>
    </source>
</evidence>
<evidence type="ECO:0000256" key="5">
    <source>
        <dbReference type="ARBA" id="ARBA00009951"/>
    </source>
</evidence>
<evidence type="ECO:0000259" key="14">
    <source>
        <dbReference type="PROSITE" id="PS50972"/>
    </source>
</evidence>
<dbReference type="InterPro" id="IPR000489">
    <property type="entry name" value="Pterin-binding_dom"/>
</dbReference>
<keyword evidence="16" id="KW-1185">Reference proteome</keyword>
<comment type="similarity">
    <text evidence="5">In the C-terminal section; belongs to the DHPS family.</text>
</comment>
<dbReference type="Proteomes" id="UP001326613">
    <property type="component" value="Chromosome"/>
</dbReference>
<dbReference type="InterPro" id="IPR011005">
    <property type="entry name" value="Dihydropteroate_synth-like_sf"/>
</dbReference>
<comment type="catalytic activity">
    <reaction evidence="1">
        <text>(7,8-dihydropterin-6-yl)methyl diphosphate + 4-aminobenzoate = 7,8-dihydropteroate + diphosphate</text>
        <dbReference type="Rhea" id="RHEA:19949"/>
        <dbReference type="ChEBI" id="CHEBI:17836"/>
        <dbReference type="ChEBI" id="CHEBI:17839"/>
        <dbReference type="ChEBI" id="CHEBI:33019"/>
        <dbReference type="ChEBI" id="CHEBI:72950"/>
        <dbReference type="EC" id="2.5.1.15"/>
    </reaction>
</comment>
<comment type="pathway">
    <text evidence="3">Cofactor biosynthesis; tetrahydrofolate biosynthesis; 7,8-dihydrofolate from 2-amino-4-hydroxy-6-hydroxymethyl-7,8-dihydropteridine diphosphate and 4-aminobenzoate: step 1/2.</text>
</comment>
<dbReference type="PANTHER" id="PTHR20941:SF1">
    <property type="entry name" value="FOLIC ACID SYNTHESIS PROTEIN FOL1"/>
    <property type="match status" value="1"/>
</dbReference>
<evidence type="ECO:0000313" key="16">
    <source>
        <dbReference type="Proteomes" id="UP001326613"/>
    </source>
</evidence>
<evidence type="ECO:0000256" key="10">
    <source>
        <dbReference type="ARBA" id="ARBA00022840"/>
    </source>
</evidence>
<evidence type="ECO:0000256" key="7">
    <source>
        <dbReference type="ARBA" id="ARBA00022723"/>
    </source>
</evidence>
<keyword evidence="9" id="KW-0418">Kinase</keyword>
<dbReference type="NCBIfam" id="TIGR01496">
    <property type="entry name" value="DHPS"/>
    <property type="match status" value="1"/>
</dbReference>
<proteinExistence type="inferred from homology"/>
<reference evidence="15 16" key="1">
    <citation type="submission" date="2022-10" db="EMBL/GenBank/DDBJ databases">
        <title>Host association and intracellularity evolved multiple times independently in the Rickettsiales.</title>
        <authorList>
            <person name="Castelli M."/>
            <person name="Nardi T."/>
            <person name="Gammuto L."/>
            <person name="Bellinzona G."/>
            <person name="Sabaneyeva E."/>
            <person name="Potekhin A."/>
            <person name="Serra V."/>
            <person name="Petroni G."/>
            <person name="Sassera D."/>
        </authorList>
    </citation>
    <scope>NUCLEOTIDE SEQUENCE [LARGE SCALE GENOMIC DNA]</scope>
    <source>
        <strain evidence="15 16">Kr 154-4</strain>
    </source>
</reference>
<dbReference type="PROSITE" id="PS00794">
    <property type="entry name" value="HPPK"/>
    <property type="match status" value="1"/>
</dbReference>
<keyword evidence="8" id="KW-0547">Nucleotide-binding</keyword>
<gene>
    <name evidence="15" type="ORF">Trichorick_00025</name>
</gene>
<evidence type="ECO:0000256" key="6">
    <source>
        <dbReference type="ARBA" id="ARBA00022679"/>
    </source>
</evidence>
<organism evidence="15 16">
    <name type="scientific">Candidatus Trichorickettsia mobilis</name>
    <dbReference type="NCBI Taxonomy" id="1346319"/>
    <lineage>
        <taxon>Bacteria</taxon>
        <taxon>Pseudomonadati</taxon>
        <taxon>Pseudomonadota</taxon>
        <taxon>Alphaproteobacteria</taxon>
        <taxon>Rickettsiales</taxon>
        <taxon>Rickettsiaceae</taxon>
        <taxon>Rickettsieae</taxon>
        <taxon>Candidatus Trichorickettsia</taxon>
    </lineage>
</organism>
<keyword evidence="7" id="KW-0479">Metal-binding</keyword>
<dbReference type="InterPro" id="IPR006390">
    <property type="entry name" value="DHP_synth_dom"/>
</dbReference>
<dbReference type="Pfam" id="PF00809">
    <property type="entry name" value="Pterin_bind"/>
    <property type="match status" value="1"/>
</dbReference>
<dbReference type="InterPro" id="IPR045031">
    <property type="entry name" value="DHP_synth-like"/>
</dbReference>
<keyword evidence="11" id="KW-0460">Magnesium</keyword>
<dbReference type="PROSITE" id="PS00792">
    <property type="entry name" value="DHPS_1"/>
    <property type="match status" value="1"/>
</dbReference>
<dbReference type="SUPFAM" id="SSF55083">
    <property type="entry name" value="6-hydroxymethyl-7,8-dihydropterin pyrophosphokinase, HPPK"/>
    <property type="match status" value="1"/>
</dbReference>
<keyword evidence="13" id="KW-0511">Multifunctional enzyme</keyword>
<sequence length="440" mass="50142">MIYLSLGSNQGNRLAYLRKAVMELEKYGFTVSEESIVLETKALLPANAPESWDMPYLNMIVAGHTTKSPLELLSDLKAIEVLCGRDKLRTKWAPRPIDIDILLWDNHNFELSDLKVPHPQLLSRPFLIHLLAMMDVQYCCQEVDSNYYGMNFAQIAHQNVRVEECFLRSLVLNPKLVAIVNVTPDSFSDGGLYLDPQVAMQKILALSEEGAYIIDIGAQSTRPNAIMVGAEEEWRRLQPVLQNIKQWQESGYQLTISIDSFLPEVIRRAIIEYEVAWINDQKGSLDDHSLKFIADHGCNIVVMHSLSIPPDKNNCVDFNVSPIDTILLWAEKIIARLIACGFTRQQIILDPGIGFGKSIYQNLILFRTIQKLKELECQIFIGHSRKSYMTSFCKAEAIDRDIETLAVSQELCQLGVDYLRVHDIEKHQRFFVAKKAVFNR</sequence>
<dbReference type="PANTHER" id="PTHR20941">
    <property type="entry name" value="FOLATE SYNTHESIS PROTEINS"/>
    <property type="match status" value="1"/>
</dbReference>
<protein>
    <submittedName>
        <fullName evidence="15">Dihydropteroate synthase</fullName>
    </submittedName>
</protein>
<dbReference type="CDD" id="cd00739">
    <property type="entry name" value="DHPS"/>
    <property type="match status" value="1"/>
</dbReference>
<evidence type="ECO:0000256" key="13">
    <source>
        <dbReference type="ARBA" id="ARBA00023268"/>
    </source>
</evidence>
<comment type="pathway">
    <text evidence="4">Cofactor biosynthesis; tetrahydrofolate biosynthesis; 2-amino-4-hydroxy-6-hydroxymethyl-7,8-dihydropteridine diphosphate from 7,8-dihydroneopterin triphosphate: step 4/4.</text>
</comment>
<name>A0ABZ0UQ31_9RICK</name>
<evidence type="ECO:0000256" key="11">
    <source>
        <dbReference type="ARBA" id="ARBA00022842"/>
    </source>
</evidence>
<dbReference type="PROSITE" id="PS50972">
    <property type="entry name" value="PTERIN_BINDING"/>
    <property type="match status" value="1"/>
</dbReference>